<evidence type="ECO:0008006" key="6">
    <source>
        <dbReference type="Google" id="ProtNLM"/>
    </source>
</evidence>
<dbReference type="OrthoDB" id="627829at2759"/>
<evidence type="ECO:0000313" key="5">
    <source>
        <dbReference type="Proteomes" id="UP001149954"/>
    </source>
</evidence>
<evidence type="ECO:0000259" key="2">
    <source>
        <dbReference type="Pfam" id="PF03171"/>
    </source>
</evidence>
<accession>A0A9X0C7J5</accession>
<dbReference type="SUPFAM" id="SSF51197">
    <property type="entry name" value="Clavaminate synthase-like"/>
    <property type="match status" value="1"/>
</dbReference>
<feature type="domain" description="Non-haem dioxygenase N-terminal" evidence="3">
    <location>
        <begin position="7"/>
        <end position="126"/>
    </location>
</feature>
<comment type="caution">
    <text evidence="4">The sequence shown here is derived from an EMBL/GenBank/DDBJ whole genome shotgun (WGS) entry which is preliminary data.</text>
</comment>
<evidence type="ECO:0000313" key="4">
    <source>
        <dbReference type="EMBL" id="KAJ5504561.1"/>
    </source>
</evidence>
<dbReference type="Pfam" id="PF03171">
    <property type="entry name" value="2OG-FeII_Oxy"/>
    <property type="match status" value="1"/>
</dbReference>
<gene>
    <name evidence="4" type="ORF">N7463_007435</name>
</gene>
<dbReference type="Pfam" id="PF14226">
    <property type="entry name" value="DIOX_N"/>
    <property type="match status" value="1"/>
</dbReference>
<dbReference type="InterPro" id="IPR044861">
    <property type="entry name" value="IPNS-like_FE2OG_OXY"/>
</dbReference>
<dbReference type="Gene3D" id="2.60.120.330">
    <property type="entry name" value="B-lactam Antibiotic, Isopenicillin N Synthase, Chain"/>
    <property type="match status" value="1"/>
</dbReference>
<evidence type="ECO:0000259" key="3">
    <source>
        <dbReference type="Pfam" id="PF14226"/>
    </source>
</evidence>
<sequence length="360" mass="39307">MSDFTTIPTLDLSLLKDPGARKTLILHMLHIVRDVGMCYVTGLPFGPEVFDKAKVECEAFFNLPTEEKTKLDIANVPGFLGYTAVGTEYTNNKIDTREHLTVAHPIPGEIVGPAYQNLWGPSQWPDSSVLSDFTPSFKNYMEEVARVEKMLRGLMAEAIGVNPATLNSLFDHNQQYRMRMIKYPGPPATASAEDLQALGPHQDHTFTTLINQVTDHVALQACNGKGQWIDCPPKPGSLVFVVGKSGQAATYGACSAAVHRVVALAPGSTARYSISVGTNLRYDLSVLSPSTKQTFDAIQRDVNAGRIGTEGHLDEYLNPLGSLDTLGMKVLNNYCLSYPDIMKRWHPEMARPIASGVSGP</sequence>
<feature type="domain" description="Isopenicillin N synthase-like Fe(2+) 2OG dioxygenase" evidence="2">
    <location>
        <begin position="191"/>
        <end position="275"/>
    </location>
</feature>
<protein>
    <recommendedName>
        <fullName evidence="6">Fe2OG dioxygenase domain-containing protein</fullName>
    </recommendedName>
</protein>
<dbReference type="InterPro" id="IPR050231">
    <property type="entry name" value="Iron_ascorbate_oxido_reductase"/>
</dbReference>
<dbReference type="AlphaFoldDB" id="A0A9X0C7J5"/>
<proteinExistence type="inferred from homology"/>
<keyword evidence="5" id="KW-1185">Reference proteome</keyword>
<reference evidence="4" key="2">
    <citation type="journal article" date="2023" name="IMA Fungus">
        <title>Comparative genomic study of the Penicillium genus elucidates a diverse pangenome and 15 lateral gene transfer events.</title>
        <authorList>
            <person name="Petersen C."/>
            <person name="Sorensen T."/>
            <person name="Nielsen M.R."/>
            <person name="Sondergaard T.E."/>
            <person name="Sorensen J.L."/>
            <person name="Fitzpatrick D.A."/>
            <person name="Frisvad J.C."/>
            <person name="Nielsen K.L."/>
        </authorList>
    </citation>
    <scope>NUCLEOTIDE SEQUENCE</scope>
    <source>
        <strain evidence="4">IBT 29495</strain>
    </source>
</reference>
<dbReference type="EMBL" id="JAPWDS010000003">
    <property type="protein sequence ID" value="KAJ5504561.1"/>
    <property type="molecule type" value="Genomic_DNA"/>
</dbReference>
<dbReference type="Proteomes" id="UP001149954">
    <property type="component" value="Unassembled WGS sequence"/>
</dbReference>
<dbReference type="InterPro" id="IPR026992">
    <property type="entry name" value="DIOX_N"/>
</dbReference>
<dbReference type="PANTHER" id="PTHR47990">
    <property type="entry name" value="2-OXOGLUTARATE (2OG) AND FE(II)-DEPENDENT OXYGENASE SUPERFAMILY PROTEIN-RELATED"/>
    <property type="match status" value="1"/>
</dbReference>
<reference evidence="4" key="1">
    <citation type="submission" date="2022-12" db="EMBL/GenBank/DDBJ databases">
        <authorList>
            <person name="Petersen C."/>
        </authorList>
    </citation>
    <scope>NUCLEOTIDE SEQUENCE</scope>
    <source>
        <strain evidence="4">IBT 29495</strain>
    </source>
</reference>
<dbReference type="InterPro" id="IPR027443">
    <property type="entry name" value="IPNS-like_sf"/>
</dbReference>
<name>A0A9X0C7J5_9EURO</name>
<evidence type="ECO:0000256" key="1">
    <source>
        <dbReference type="ARBA" id="ARBA00008056"/>
    </source>
</evidence>
<comment type="similarity">
    <text evidence="1">Belongs to the iron/ascorbate-dependent oxidoreductase family.</text>
</comment>
<organism evidence="4 5">
    <name type="scientific">Penicillium fimorum</name>
    <dbReference type="NCBI Taxonomy" id="1882269"/>
    <lineage>
        <taxon>Eukaryota</taxon>
        <taxon>Fungi</taxon>
        <taxon>Dikarya</taxon>
        <taxon>Ascomycota</taxon>
        <taxon>Pezizomycotina</taxon>
        <taxon>Eurotiomycetes</taxon>
        <taxon>Eurotiomycetidae</taxon>
        <taxon>Eurotiales</taxon>
        <taxon>Aspergillaceae</taxon>
        <taxon>Penicillium</taxon>
    </lineage>
</organism>